<dbReference type="PROSITE" id="PS51900">
    <property type="entry name" value="CB"/>
    <property type="match status" value="1"/>
</dbReference>
<dbReference type="Pfam" id="PF13102">
    <property type="entry name" value="Phage_int_SAM_5"/>
    <property type="match status" value="1"/>
</dbReference>
<dbReference type="InterPro" id="IPR013762">
    <property type="entry name" value="Integrase-like_cat_sf"/>
</dbReference>
<keyword evidence="2 4" id="KW-0238">DNA-binding</keyword>
<dbReference type="InterPro" id="IPR025269">
    <property type="entry name" value="SAM-like_dom"/>
</dbReference>
<dbReference type="Gene3D" id="1.10.443.10">
    <property type="entry name" value="Intergrase catalytic core"/>
    <property type="match status" value="1"/>
</dbReference>
<dbReference type="InterPro" id="IPR011010">
    <property type="entry name" value="DNA_brk_join_enz"/>
</dbReference>
<organism evidence="6 7">
    <name type="scientific">Dyadobacter sandarakinus</name>
    <dbReference type="NCBI Taxonomy" id="2747268"/>
    <lineage>
        <taxon>Bacteria</taxon>
        <taxon>Pseudomonadati</taxon>
        <taxon>Bacteroidota</taxon>
        <taxon>Cytophagia</taxon>
        <taxon>Cytophagales</taxon>
        <taxon>Spirosomataceae</taxon>
        <taxon>Dyadobacter</taxon>
    </lineage>
</organism>
<name>A0ABX7I2C4_9BACT</name>
<evidence type="ECO:0000256" key="1">
    <source>
        <dbReference type="ARBA" id="ARBA00022908"/>
    </source>
</evidence>
<dbReference type="InterPro" id="IPR035386">
    <property type="entry name" value="Arm-DNA-bind_5"/>
</dbReference>
<evidence type="ECO:0000313" key="7">
    <source>
        <dbReference type="Proteomes" id="UP000612680"/>
    </source>
</evidence>
<protein>
    <submittedName>
        <fullName evidence="6">Phage integrase SAM-like domain-containing protein</fullName>
    </submittedName>
</protein>
<keyword evidence="7" id="KW-1185">Reference proteome</keyword>
<sequence>MYPSFIKQSVIKMRVRFIIRRGAVNKAGLCVVNCRITINGERANVFSTGVVVDPAKWESRLQKVKGSAQAVADLNRRLDLVRSEIEAIYIASRGRGVVLPADKVRDIYLGKDQLGCGITKLSELYLAQLKLKQRAKTTILRYSRSYKYLYQFLKKEMEVSEIGRKQVSGFWNWLKEKGYHNDYCNKIVQACIGLFKFAMREGYCDKSPFDGLALEWTKELDTTCLDAKEMDLLKKHPWSPRLERVVDSFLFMCYTGLHISDYRQIKEESRYTFEGCEFMKVRRIKTNVPSIFPLDKYALGLIEKYGSIAGLPKITGQKSNEYLKQIAEAVGIKKNLTNKIARKTFTDWCLNDLCLSEEVVATMLGHTSTRQVKHYGSIKERRILSEFKEKNIDFA</sequence>
<evidence type="ECO:0000256" key="4">
    <source>
        <dbReference type="PROSITE-ProRule" id="PRU01248"/>
    </source>
</evidence>
<feature type="domain" description="Core-binding (CB)" evidence="5">
    <location>
        <begin position="116"/>
        <end position="199"/>
    </location>
</feature>
<proteinExistence type="predicted"/>
<dbReference type="Gene3D" id="1.10.150.130">
    <property type="match status" value="1"/>
</dbReference>
<evidence type="ECO:0000259" key="5">
    <source>
        <dbReference type="PROSITE" id="PS51900"/>
    </source>
</evidence>
<reference evidence="6 7" key="1">
    <citation type="submission" date="2020-06" db="EMBL/GenBank/DDBJ databases">
        <title>Dyadobacter sandarakinus sp. nov., isolated from the soil of the Arctic Yellow River Station.</title>
        <authorList>
            <person name="Zhang Y."/>
            <person name="Peng F."/>
        </authorList>
    </citation>
    <scope>NUCLEOTIDE SEQUENCE [LARGE SCALE GENOMIC DNA]</scope>
    <source>
        <strain evidence="6 7">Q3-56</strain>
    </source>
</reference>
<evidence type="ECO:0000256" key="3">
    <source>
        <dbReference type="ARBA" id="ARBA00023172"/>
    </source>
</evidence>
<evidence type="ECO:0000313" key="6">
    <source>
        <dbReference type="EMBL" id="QRQ99691.1"/>
    </source>
</evidence>
<accession>A0ABX7I2C4</accession>
<dbReference type="EMBL" id="CP056775">
    <property type="protein sequence ID" value="QRQ99691.1"/>
    <property type="molecule type" value="Genomic_DNA"/>
</dbReference>
<evidence type="ECO:0000256" key="2">
    <source>
        <dbReference type="ARBA" id="ARBA00023125"/>
    </source>
</evidence>
<dbReference type="Pfam" id="PF17293">
    <property type="entry name" value="Arm-DNA-bind_5"/>
    <property type="match status" value="1"/>
</dbReference>
<gene>
    <name evidence="6" type="ORF">HWI92_01560</name>
</gene>
<dbReference type="InterPro" id="IPR044068">
    <property type="entry name" value="CB"/>
</dbReference>
<keyword evidence="1" id="KW-0229">DNA integration</keyword>
<dbReference type="RefSeq" id="WP_204660453.1">
    <property type="nucleotide sequence ID" value="NZ_CP056775.1"/>
</dbReference>
<keyword evidence="3" id="KW-0233">DNA recombination</keyword>
<dbReference type="SUPFAM" id="SSF56349">
    <property type="entry name" value="DNA breaking-rejoining enzymes"/>
    <property type="match status" value="1"/>
</dbReference>
<dbReference type="Proteomes" id="UP000612680">
    <property type="component" value="Chromosome"/>
</dbReference>
<dbReference type="InterPro" id="IPR010998">
    <property type="entry name" value="Integrase_recombinase_N"/>
</dbReference>